<dbReference type="Proteomes" id="UP001358193">
    <property type="component" value="Segment"/>
</dbReference>
<accession>A0ABZ0Z799</accession>
<evidence type="ECO:0000313" key="2">
    <source>
        <dbReference type="EMBL" id="WQJ53914.1"/>
    </source>
</evidence>
<dbReference type="Pfam" id="PF09511">
    <property type="entry name" value="RNA_lig_T4_1"/>
    <property type="match status" value="1"/>
</dbReference>
<feature type="domain" description="T4 RNA ligase 1-like N-terminal" evidence="1">
    <location>
        <begin position="53"/>
        <end position="233"/>
    </location>
</feature>
<evidence type="ECO:0000259" key="1">
    <source>
        <dbReference type="Pfam" id="PF09511"/>
    </source>
</evidence>
<sequence>MAKLTTEQINRIHELVTEGYINIQHHPSLPLILYNYSKFALFYVKNDPIIELCRGLICDEDNNIIARPFTKFYNYEEIEDKSIIPNLPFTIWEKLDGSLGIMYWYEGKPHIATRGSFVSDQAMHAEKVLYERYQEYFNRFNQDNTYLFEIIYPEDPHIVHYDKDDIALLAIIDTETGNEYSPESMCDIFWIPEHYENVDNYLQIRDLINGTNKEGFVIKFANNFRIKLKYAEYFELHSIMYGLSERTILEHILNGTLPEVYDKLSKFEEEQKIYLTNTVQKFQNIYDNILAEVKSLYRDDFESRKEAAEYFTKQKYQGILFTMYNGKDYSNAIWKYIWKNRTMYTSNAIESDDE</sequence>
<proteinExistence type="predicted"/>
<dbReference type="EMBL" id="OR769223">
    <property type="protein sequence ID" value="WQJ53914.1"/>
    <property type="molecule type" value="Genomic_DNA"/>
</dbReference>
<reference evidence="2 3" key="1">
    <citation type="submission" date="2023-11" db="EMBL/GenBank/DDBJ databases">
        <authorList>
            <person name="Cook R."/>
            <person name="Crisci M."/>
            <person name="Pye H."/>
            <person name="Adriaenssens E."/>
            <person name="Santini J."/>
        </authorList>
    </citation>
    <scope>NUCLEOTIDE SEQUENCE [LARGE SCALE GENOMIC DNA]</scope>
    <source>
        <strain evidence="2">Lak_Megaphage_Sonny</strain>
    </source>
</reference>
<keyword evidence="2" id="KW-0436">Ligase</keyword>
<keyword evidence="3" id="KW-1185">Reference proteome</keyword>
<dbReference type="InterPro" id="IPR019039">
    <property type="entry name" value="T4-Rnl1-like_N"/>
</dbReference>
<protein>
    <submittedName>
        <fullName evidence="2">RNA ligase and tail fiber protein attachment catalyst</fullName>
    </submittedName>
</protein>
<evidence type="ECO:0000313" key="3">
    <source>
        <dbReference type="Proteomes" id="UP001358193"/>
    </source>
</evidence>
<name>A0ABZ0Z799_9CAUD</name>
<dbReference type="GO" id="GO:0016874">
    <property type="term" value="F:ligase activity"/>
    <property type="evidence" value="ECO:0007669"/>
    <property type="project" value="UniProtKB-KW"/>
</dbReference>
<organism evidence="2 3">
    <name type="scientific">phage Lak_Megaphage_Sonny</name>
    <dbReference type="NCBI Taxonomy" id="3109229"/>
    <lineage>
        <taxon>Viruses</taxon>
        <taxon>Duplodnaviria</taxon>
        <taxon>Heunggongvirae</taxon>
        <taxon>Uroviricota</taxon>
        <taxon>Caudoviricetes</taxon>
        <taxon>Caudoviricetes code 15 clade</taxon>
    </lineage>
</organism>